<reference evidence="1 2" key="1">
    <citation type="submission" date="2019-04" db="EMBL/GenBank/DDBJ databases">
        <title>An improved genome assembly and genetic linkage map for asparagus bean, Vigna unguiculata ssp. sesquipedialis.</title>
        <authorList>
            <person name="Xia Q."/>
            <person name="Zhang R."/>
            <person name="Dong Y."/>
        </authorList>
    </citation>
    <scope>NUCLEOTIDE SEQUENCE [LARGE SCALE GENOMIC DNA]</scope>
    <source>
        <tissue evidence="1">Leaf</tissue>
    </source>
</reference>
<dbReference type="Proteomes" id="UP000501690">
    <property type="component" value="Linkage Group LG2"/>
</dbReference>
<evidence type="ECO:0000313" key="2">
    <source>
        <dbReference type="Proteomes" id="UP000501690"/>
    </source>
</evidence>
<dbReference type="EMBL" id="CP039346">
    <property type="protein sequence ID" value="QCD83110.1"/>
    <property type="molecule type" value="Genomic_DNA"/>
</dbReference>
<organism evidence="1 2">
    <name type="scientific">Vigna unguiculata</name>
    <name type="common">Cowpea</name>
    <dbReference type="NCBI Taxonomy" id="3917"/>
    <lineage>
        <taxon>Eukaryota</taxon>
        <taxon>Viridiplantae</taxon>
        <taxon>Streptophyta</taxon>
        <taxon>Embryophyta</taxon>
        <taxon>Tracheophyta</taxon>
        <taxon>Spermatophyta</taxon>
        <taxon>Magnoliopsida</taxon>
        <taxon>eudicotyledons</taxon>
        <taxon>Gunneridae</taxon>
        <taxon>Pentapetalae</taxon>
        <taxon>rosids</taxon>
        <taxon>fabids</taxon>
        <taxon>Fabales</taxon>
        <taxon>Fabaceae</taxon>
        <taxon>Papilionoideae</taxon>
        <taxon>50 kb inversion clade</taxon>
        <taxon>NPAAA clade</taxon>
        <taxon>indigoferoid/millettioid clade</taxon>
        <taxon>Phaseoleae</taxon>
        <taxon>Vigna</taxon>
    </lineage>
</organism>
<gene>
    <name evidence="1" type="ORF">DEO72_LG2g3453</name>
</gene>
<evidence type="ECO:0000313" key="1">
    <source>
        <dbReference type="EMBL" id="QCD83110.1"/>
    </source>
</evidence>
<proteinExistence type="predicted"/>
<dbReference type="InterPro" id="IPR012340">
    <property type="entry name" value="NA-bd_OB-fold"/>
</dbReference>
<keyword evidence="2" id="KW-1185">Reference proteome</keyword>
<dbReference type="AlphaFoldDB" id="A0A4D6L3Q8"/>
<name>A0A4D6L3Q8_VIGUN</name>
<accession>A0A4D6L3Q8</accession>
<sequence length="58" mass="6586">MCQTGSCKYKLEIQVSDGKSFGNFVLWDQDCYNLIGISDIDLTSKMIKDGEDNPNYFP</sequence>
<evidence type="ECO:0008006" key="3">
    <source>
        <dbReference type="Google" id="ProtNLM"/>
    </source>
</evidence>
<protein>
    <recommendedName>
        <fullName evidence="3">Nucleic acid-binding</fullName>
    </recommendedName>
</protein>
<dbReference type="Gene3D" id="2.40.50.140">
    <property type="entry name" value="Nucleic acid-binding proteins"/>
    <property type="match status" value="1"/>
</dbReference>